<organism evidence="1">
    <name type="scientific">Rhizophora mucronata</name>
    <name type="common">Asiatic mangrove</name>
    <dbReference type="NCBI Taxonomy" id="61149"/>
    <lineage>
        <taxon>Eukaryota</taxon>
        <taxon>Viridiplantae</taxon>
        <taxon>Streptophyta</taxon>
        <taxon>Embryophyta</taxon>
        <taxon>Tracheophyta</taxon>
        <taxon>Spermatophyta</taxon>
        <taxon>Magnoliopsida</taxon>
        <taxon>eudicotyledons</taxon>
        <taxon>Gunneridae</taxon>
        <taxon>Pentapetalae</taxon>
        <taxon>rosids</taxon>
        <taxon>fabids</taxon>
        <taxon>Malpighiales</taxon>
        <taxon>Rhizophoraceae</taxon>
        <taxon>Rhizophora</taxon>
    </lineage>
</organism>
<proteinExistence type="predicted"/>
<accession>A0A2P2MUL2</accession>
<reference evidence="1" key="1">
    <citation type="submission" date="2018-02" db="EMBL/GenBank/DDBJ databases">
        <title>Rhizophora mucronata_Transcriptome.</title>
        <authorList>
            <person name="Meera S.P."/>
            <person name="Sreeshan A."/>
            <person name="Augustine A."/>
        </authorList>
    </citation>
    <scope>NUCLEOTIDE SEQUENCE</scope>
    <source>
        <tissue evidence="1">Leaf</tissue>
    </source>
</reference>
<protein>
    <submittedName>
        <fullName evidence="1">Histone acetyltransferase HAC1</fullName>
    </submittedName>
</protein>
<dbReference type="EMBL" id="GGEC01053427">
    <property type="protein sequence ID" value="MBX33911.1"/>
    <property type="molecule type" value="Transcribed_RNA"/>
</dbReference>
<dbReference type="GO" id="GO:0016740">
    <property type="term" value="F:transferase activity"/>
    <property type="evidence" value="ECO:0007669"/>
    <property type="project" value="UniProtKB-KW"/>
</dbReference>
<name>A0A2P2MUL2_RHIMU</name>
<dbReference type="AlphaFoldDB" id="A0A2P2MUL2"/>
<sequence>MKVWPYLCFKIIFYRNTNWATHISAVLEMLNQYPGMVTTRICTMRYIASCHMSQQFLGIYAVKLRTFPFRSRASTSMPQEQKPPLLIFKLPVTICISKFIRSTIGILGFRCTSRRNSLTNNRSF</sequence>
<keyword evidence="1" id="KW-0808">Transferase</keyword>
<evidence type="ECO:0000313" key="1">
    <source>
        <dbReference type="EMBL" id="MBX33898.1"/>
    </source>
</evidence>
<dbReference type="EMBL" id="GGEC01053414">
    <property type="protein sequence ID" value="MBX33898.1"/>
    <property type="molecule type" value="Transcribed_RNA"/>
</dbReference>